<proteinExistence type="predicted"/>
<dbReference type="InterPro" id="IPR014710">
    <property type="entry name" value="RmlC-like_jellyroll"/>
</dbReference>
<dbReference type="EMBL" id="QPMH01000003">
    <property type="protein sequence ID" value="RDD63212.1"/>
    <property type="molecule type" value="Genomic_DNA"/>
</dbReference>
<evidence type="ECO:0000256" key="1">
    <source>
        <dbReference type="ARBA" id="ARBA00023015"/>
    </source>
</evidence>
<comment type="caution">
    <text evidence="6">The sequence shown here is derived from an EMBL/GenBank/DDBJ whole genome shotgun (WGS) entry which is preliminary data.</text>
</comment>
<name>A0A369TEE0_9PROT</name>
<dbReference type="GO" id="GO:0005829">
    <property type="term" value="C:cytosol"/>
    <property type="evidence" value="ECO:0007669"/>
    <property type="project" value="TreeGrafter"/>
</dbReference>
<dbReference type="InterPro" id="IPR036390">
    <property type="entry name" value="WH_DNA-bd_sf"/>
</dbReference>
<dbReference type="SMART" id="SM00100">
    <property type="entry name" value="cNMP"/>
    <property type="match status" value="1"/>
</dbReference>
<evidence type="ECO:0000313" key="7">
    <source>
        <dbReference type="Proteomes" id="UP000253941"/>
    </source>
</evidence>
<dbReference type="InterPro" id="IPR050397">
    <property type="entry name" value="Env_Response_Regulators"/>
</dbReference>
<keyword evidence="7" id="KW-1185">Reference proteome</keyword>
<dbReference type="PANTHER" id="PTHR24567:SF74">
    <property type="entry name" value="HTH-TYPE TRANSCRIPTIONAL REGULATOR ARCR"/>
    <property type="match status" value="1"/>
</dbReference>
<evidence type="ECO:0000256" key="2">
    <source>
        <dbReference type="ARBA" id="ARBA00023125"/>
    </source>
</evidence>
<evidence type="ECO:0000259" key="5">
    <source>
        <dbReference type="PROSITE" id="PS51063"/>
    </source>
</evidence>
<dbReference type="GO" id="GO:0003700">
    <property type="term" value="F:DNA-binding transcription factor activity"/>
    <property type="evidence" value="ECO:0007669"/>
    <property type="project" value="TreeGrafter"/>
</dbReference>
<feature type="domain" description="Cyclic nucleotide-binding" evidence="4">
    <location>
        <begin position="14"/>
        <end position="133"/>
    </location>
</feature>
<dbReference type="InterPro" id="IPR036388">
    <property type="entry name" value="WH-like_DNA-bd_sf"/>
</dbReference>
<organism evidence="6 7">
    <name type="scientific">Ferruginivarius sediminum</name>
    <dbReference type="NCBI Taxonomy" id="2661937"/>
    <lineage>
        <taxon>Bacteria</taxon>
        <taxon>Pseudomonadati</taxon>
        <taxon>Pseudomonadota</taxon>
        <taxon>Alphaproteobacteria</taxon>
        <taxon>Rhodospirillales</taxon>
        <taxon>Rhodospirillaceae</taxon>
        <taxon>Ferruginivarius</taxon>
    </lineage>
</organism>
<dbReference type="InterPro" id="IPR012318">
    <property type="entry name" value="HTH_CRP"/>
</dbReference>
<dbReference type="Proteomes" id="UP000253941">
    <property type="component" value="Unassembled WGS sequence"/>
</dbReference>
<evidence type="ECO:0000313" key="6">
    <source>
        <dbReference type="EMBL" id="RDD63212.1"/>
    </source>
</evidence>
<dbReference type="Gene3D" id="1.10.10.10">
    <property type="entry name" value="Winged helix-like DNA-binding domain superfamily/Winged helix DNA-binding domain"/>
    <property type="match status" value="1"/>
</dbReference>
<dbReference type="CDD" id="cd00038">
    <property type="entry name" value="CAP_ED"/>
    <property type="match status" value="1"/>
</dbReference>
<dbReference type="Pfam" id="PF00027">
    <property type="entry name" value="cNMP_binding"/>
    <property type="match status" value="1"/>
</dbReference>
<dbReference type="SUPFAM" id="SSF51206">
    <property type="entry name" value="cAMP-binding domain-like"/>
    <property type="match status" value="1"/>
</dbReference>
<dbReference type="SMART" id="SM00419">
    <property type="entry name" value="HTH_CRP"/>
    <property type="match status" value="1"/>
</dbReference>
<dbReference type="SUPFAM" id="SSF46785">
    <property type="entry name" value="Winged helix' DNA-binding domain"/>
    <property type="match status" value="1"/>
</dbReference>
<gene>
    <name evidence="6" type="ORF">DRB17_04485</name>
</gene>
<keyword evidence="2" id="KW-0238">DNA-binding</keyword>
<dbReference type="InterPro" id="IPR018490">
    <property type="entry name" value="cNMP-bd_dom_sf"/>
</dbReference>
<dbReference type="AlphaFoldDB" id="A0A369TEE0"/>
<keyword evidence="3" id="KW-0804">Transcription</keyword>
<dbReference type="GO" id="GO:0003677">
    <property type="term" value="F:DNA binding"/>
    <property type="evidence" value="ECO:0007669"/>
    <property type="project" value="UniProtKB-KW"/>
</dbReference>
<evidence type="ECO:0000259" key="4">
    <source>
        <dbReference type="PROSITE" id="PS50042"/>
    </source>
</evidence>
<dbReference type="PANTHER" id="PTHR24567">
    <property type="entry name" value="CRP FAMILY TRANSCRIPTIONAL REGULATORY PROTEIN"/>
    <property type="match status" value="1"/>
</dbReference>
<keyword evidence="1" id="KW-0805">Transcription regulation</keyword>
<feature type="domain" description="HTH crp-type" evidence="5">
    <location>
        <begin position="147"/>
        <end position="215"/>
    </location>
</feature>
<dbReference type="PROSITE" id="PS51063">
    <property type="entry name" value="HTH_CRP_2"/>
    <property type="match status" value="1"/>
</dbReference>
<dbReference type="NCBIfam" id="NF006901">
    <property type="entry name" value="PRK09392.1"/>
    <property type="match status" value="1"/>
</dbReference>
<evidence type="ECO:0000256" key="3">
    <source>
        <dbReference type="ARBA" id="ARBA00023163"/>
    </source>
</evidence>
<dbReference type="Gene3D" id="2.60.120.10">
    <property type="entry name" value="Jelly Rolls"/>
    <property type="match status" value="1"/>
</dbReference>
<dbReference type="PROSITE" id="PS50042">
    <property type="entry name" value="CNMP_BINDING_3"/>
    <property type="match status" value="1"/>
</dbReference>
<protein>
    <submittedName>
        <fullName evidence="6">Transcriptional regulator</fullName>
    </submittedName>
</protein>
<dbReference type="Pfam" id="PF13545">
    <property type="entry name" value="HTH_Crp_2"/>
    <property type="match status" value="1"/>
</dbReference>
<dbReference type="InterPro" id="IPR000595">
    <property type="entry name" value="cNMP-bd_dom"/>
</dbReference>
<reference evidence="6 7" key="1">
    <citation type="submission" date="2018-07" db="EMBL/GenBank/DDBJ databases">
        <title>Venubactetium sediminum gen. nov., sp. nov., isolated from a marine solar saltern.</title>
        <authorList>
            <person name="Wang S."/>
        </authorList>
    </citation>
    <scope>NUCLEOTIDE SEQUENCE [LARGE SCALE GENOMIC DNA]</scope>
    <source>
        <strain evidence="6 7">WD2A32</strain>
    </source>
</reference>
<accession>A0A369TEE0</accession>
<sequence>MRDRDIEAVRELAPFAAMQSENFERLVTASYLQRFPKDIVLIEEGDPADMLHIVIEGAVEMYSEHGGRRTTVAIFHPISAIILAAVVKDLPYLLSARTLEPSRILLIPAATIQETIRSDPGFAHSMIDELAMSFRRMTKSLKDQKLRHANVRIANFLLRLRARNGGADRVALPMEKGVTASLLGMTRENFSRSLSVLREEGVVVRGNEVEFRDAERLRAFAQPNPLIDDPDS</sequence>